<dbReference type="KEGG" id="rcr:NCTC10994_03472"/>
<dbReference type="InterPro" id="IPR004255">
    <property type="entry name" value="O-acyltransferase_WSD1_N"/>
</dbReference>
<dbReference type="AlphaFoldDB" id="A0A2X4UDY9"/>
<dbReference type="SUPFAM" id="SSF52777">
    <property type="entry name" value="CoA-dependent acyltransferases"/>
    <property type="match status" value="1"/>
</dbReference>
<dbReference type="STRING" id="1219011.GCA_001895045_03774"/>
<evidence type="ECO:0000313" key="2">
    <source>
        <dbReference type="EMBL" id="SQI37011.1"/>
    </source>
</evidence>
<organism evidence="2 3">
    <name type="scientific">Rhodococcus coprophilus</name>
    <dbReference type="NCBI Taxonomy" id="38310"/>
    <lineage>
        <taxon>Bacteria</taxon>
        <taxon>Bacillati</taxon>
        <taxon>Actinomycetota</taxon>
        <taxon>Actinomycetes</taxon>
        <taxon>Mycobacteriales</taxon>
        <taxon>Nocardiaceae</taxon>
        <taxon>Rhodococcus</taxon>
    </lineage>
</organism>
<dbReference type="Proteomes" id="UP000249091">
    <property type="component" value="Chromosome 1"/>
</dbReference>
<accession>A0A2X4UDY9</accession>
<dbReference type="GO" id="GO:0004144">
    <property type="term" value="F:diacylglycerol O-acyltransferase activity"/>
    <property type="evidence" value="ECO:0007669"/>
    <property type="project" value="InterPro"/>
</dbReference>
<feature type="domain" description="O-acyltransferase WSD1-like N-terminal" evidence="1">
    <location>
        <begin position="32"/>
        <end position="202"/>
    </location>
</feature>
<sequence length="446" mass="47044">MQLTPADAQMYWLSERMPNDQFLLFCFATDADVDAVRETVGSRVRRMGELLCHVRDVPGHLDYPYWAPRRFGEDLVVGHQLSDSSWTGLQSELGVLVATSLDARESPWRLHVFPGVRDAPGCDDAALVVVWQVSHAFADGRRATELARALFGTGEPPASVRPPPVPSTPVMLARAFAGFPGRVARTFTAGRRAADAARALDAATAAGEIPPPAPGRPLTGLDTDPGTERSVRMVVCPAALFRSGGHTITTVALTAVSVAVSRFLAARGEDVPDLLGAEVTIAVGAVGPAHNNYRNAGVELFVTEPDLRIRATRIAADLAERRARVTHPLPAQRDAATEHVPAPALRFGIVRYPATVLPVTVTGNTVVSSVDRGPADLALAGGPVMFSAGFPGLSPAMALTHGVYGLGETVTIGVAAGTRVVPDLDVYEQMLRAAVEEVGAALALGD</sequence>
<keyword evidence="3" id="KW-1185">Reference proteome</keyword>
<dbReference type="Pfam" id="PF03007">
    <property type="entry name" value="WS_DGAT_cat"/>
    <property type="match status" value="1"/>
</dbReference>
<keyword evidence="2" id="KW-0808">Transferase</keyword>
<keyword evidence="2" id="KW-0012">Acyltransferase</keyword>
<dbReference type="GO" id="GO:0045017">
    <property type="term" value="P:glycerolipid biosynthetic process"/>
    <property type="evidence" value="ECO:0007669"/>
    <property type="project" value="InterPro"/>
</dbReference>
<dbReference type="EMBL" id="LS483468">
    <property type="protein sequence ID" value="SQI37011.1"/>
    <property type="molecule type" value="Genomic_DNA"/>
</dbReference>
<proteinExistence type="predicted"/>
<name>A0A2X4UDY9_9NOCA</name>
<evidence type="ECO:0000313" key="3">
    <source>
        <dbReference type="Proteomes" id="UP000249091"/>
    </source>
</evidence>
<dbReference type="RefSeq" id="WP_084722711.1">
    <property type="nucleotide sequence ID" value="NZ_JAFBBL010000001.1"/>
</dbReference>
<gene>
    <name evidence="2" type="ORF">NCTC10994_03472</name>
</gene>
<reference evidence="2 3" key="1">
    <citation type="submission" date="2018-06" db="EMBL/GenBank/DDBJ databases">
        <authorList>
            <consortium name="Pathogen Informatics"/>
            <person name="Doyle S."/>
        </authorList>
    </citation>
    <scope>NUCLEOTIDE SEQUENCE [LARGE SCALE GENOMIC DNA]</scope>
    <source>
        <strain evidence="2 3">NCTC10994</strain>
    </source>
</reference>
<evidence type="ECO:0000259" key="1">
    <source>
        <dbReference type="Pfam" id="PF03007"/>
    </source>
</evidence>
<protein>
    <submittedName>
        <fullName evidence="2">Acyltransferase, WS/DGAT/MGAT</fullName>
    </submittedName>
</protein>